<protein>
    <recommendedName>
        <fullName evidence="8">Major facilitator superfamily (MFS) profile domain-containing protein</fullName>
    </recommendedName>
</protein>
<feature type="region of interest" description="Disordered" evidence="6">
    <location>
        <begin position="531"/>
        <end position="577"/>
    </location>
</feature>
<dbReference type="PANTHER" id="PTHR23501">
    <property type="entry name" value="MAJOR FACILITATOR SUPERFAMILY"/>
    <property type="match status" value="1"/>
</dbReference>
<dbReference type="PANTHER" id="PTHR23501:SF201">
    <property type="entry name" value="MFS AFLATOXIN EFFLUX PUMP"/>
    <property type="match status" value="1"/>
</dbReference>
<dbReference type="Gene3D" id="1.20.1250.20">
    <property type="entry name" value="MFS general substrate transporter like domains"/>
    <property type="match status" value="2"/>
</dbReference>
<comment type="caution">
    <text evidence="9">The sequence shown here is derived from an EMBL/GenBank/DDBJ whole genome shotgun (WGS) entry which is preliminary data.</text>
</comment>
<keyword evidence="3 7" id="KW-0812">Transmembrane</keyword>
<keyword evidence="4 7" id="KW-1133">Transmembrane helix</keyword>
<dbReference type="OrthoDB" id="10021397at2759"/>
<feature type="region of interest" description="Disordered" evidence="6">
    <location>
        <begin position="1"/>
        <end position="28"/>
    </location>
</feature>
<gene>
    <name evidence="9" type="ORF">FHL15_002360</name>
</gene>
<dbReference type="Proteomes" id="UP000319160">
    <property type="component" value="Unassembled WGS sequence"/>
</dbReference>
<feature type="transmembrane region" description="Helical" evidence="7">
    <location>
        <begin position="168"/>
        <end position="187"/>
    </location>
</feature>
<evidence type="ECO:0000259" key="8">
    <source>
        <dbReference type="PROSITE" id="PS50850"/>
    </source>
</evidence>
<evidence type="ECO:0000256" key="1">
    <source>
        <dbReference type="ARBA" id="ARBA00004141"/>
    </source>
</evidence>
<dbReference type="SUPFAM" id="SSF103473">
    <property type="entry name" value="MFS general substrate transporter"/>
    <property type="match status" value="1"/>
</dbReference>
<dbReference type="InterPro" id="IPR020846">
    <property type="entry name" value="MFS_dom"/>
</dbReference>
<evidence type="ECO:0000256" key="6">
    <source>
        <dbReference type="SAM" id="MobiDB-lite"/>
    </source>
</evidence>
<dbReference type="AlphaFoldDB" id="A0A553I910"/>
<organism evidence="9 10">
    <name type="scientific">Xylaria flabelliformis</name>
    <dbReference type="NCBI Taxonomy" id="2512241"/>
    <lineage>
        <taxon>Eukaryota</taxon>
        <taxon>Fungi</taxon>
        <taxon>Dikarya</taxon>
        <taxon>Ascomycota</taxon>
        <taxon>Pezizomycotina</taxon>
        <taxon>Sordariomycetes</taxon>
        <taxon>Xylariomycetidae</taxon>
        <taxon>Xylariales</taxon>
        <taxon>Xylariaceae</taxon>
        <taxon>Xylaria</taxon>
    </lineage>
</organism>
<evidence type="ECO:0000313" key="10">
    <source>
        <dbReference type="Proteomes" id="UP000319160"/>
    </source>
</evidence>
<feature type="transmembrane region" description="Helical" evidence="7">
    <location>
        <begin position="108"/>
        <end position="127"/>
    </location>
</feature>
<feature type="transmembrane region" description="Helical" evidence="7">
    <location>
        <begin position="268"/>
        <end position="289"/>
    </location>
</feature>
<dbReference type="EMBL" id="VFLP01000009">
    <property type="protein sequence ID" value="TRX96694.1"/>
    <property type="molecule type" value="Genomic_DNA"/>
</dbReference>
<feature type="transmembrane region" description="Helical" evidence="7">
    <location>
        <begin position="193"/>
        <end position="216"/>
    </location>
</feature>
<dbReference type="InterPro" id="IPR036259">
    <property type="entry name" value="MFS_trans_sf"/>
</dbReference>
<sequence>MVEDVEKTDRAASAPARPPGPAGLPDDDAEQRFQPKSFKFWSVIISIFLALFLVALDRTIIGTATPQITQEFHSLGDIGWYGSAYQLTTAASQLLFGRVYKFYEIKRTFLITVVLFEVGSVICGAAPNSIVFIVGRAIAGLGGAGIFSGVTIIMITMVPLRKRPMFQGLFGTVFGLASVLGPLVGGALTDAVTWRWCFYINLPIGAVAVICIIFILKPSKYPHPPATIWEQIRRLDPLGTFFFVPSIVTLLIALQWGGSTYAWSNWRIIVLLGLFGILLIAFAGVQVFLPKTATVPVRIIRRRSILAATVFMFALAGSFLMVIYYLPLWFQVVKGATATQSGIYTLPFVLSLVVASTLSGAFTQKVGYYVPAMIASPSLLATGQGLMSTFTVDTPNSHWIGFQVIAGFGLGLGLQASSLAAQATLPVPDVPIGIAIMFFAQQLGGGIFTSVGQNLLSTYLVSHLHIPGLTPDQITNEGATELLTSVAPEYRQTVKIVYNQAIDQIFRCAMGVALGAVVAALFMEWKNVKRIGPPGGKPPGPAGARAQSPDDLGSEESPGRFMDSSPKNSSDNHSNFNKIHEKAGINGAADGAEEIRTPPPPRPGCEHCEHCRLSHALTLDYSERQSLSPPPHTTSNGNSRSQHLSYPANTPSAEALEEAARLASIAREAVAQLEELTRPFSVPMGRHSLEGIPGRPERVYVPQSGRRCRSSTTLEYPAHRRREPTTQELVENARRVSAQLEREDKEEQARQREEQKQRQEAAGRRSDQSSRQPWATTSSTSPSSQNSGFVPSGTR</sequence>
<reference evidence="10" key="1">
    <citation type="submission" date="2019-06" db="EMBL/GenBank/DDBJ databases">
        <title>Draft genome sequence of the griseofulvin-producing fungus Xylaria cubensis strain G536.</title>
        <authorList>
            <person name="Mead M.E."/>
            <person name="Raja H.A."/>
            <person name="Steenwyk J.L."/>
            <person name="Knowles S.L."/>
            <person name="Oberlies N.H."/>
            <person name="Rokas A."/>
        </authorList>
    </citation>
    <scope>NUCLEOTIDE SEQUENCE [LARGE SCALE GENOMIC DNA]</scope>
    <source>
        <strain evidence="10">G536</strain>
    </source>
</reference>
<proteinExistence type="predicted"/>
<keyword evidence="5 7" id="KW-0472">Membrane</keyword>
<feature type="compositionally biased region" description="Polar residues" evidence="6">
    <location>
        <begin position="785"/>
        <end position="795"/>
    </location>
</feature>
<dbReference type="CDD" id="cd22249">
    <property type="entry name" value="UDM1_RNF168_RNF169-like"/>
    <property type="match status" value="1"/>
</dbReference>
<comment type="subcellular location">
    <subcellularLocation>
        <location evidence="1">Membrane</location>
        <topology evidence="1">Multi-pass membrane protein</topology>
    </subcellularLocation>
</comment>
<dbReference type="GO" id="GO:0022857">
    <property type="term" value="F:transmembrane transporter activity"/>
    <property type="evidence" value="ECO:0007669"/>
    <property type="project" value="InterPro"/>
</dbReference>
<feature type="domain" description="Major facilitator superfamily (MFS) profile" evidence="8">
    <location>
        <begin position="43"/>
        <end position="528"/>
    </location>
</feature>
<feature type="transmembrane region" description="Helical" evidence="7">
    <location>
        <begin position="399"/>
        <end position="420"/>
    </location>
</feature>
<feature type="transmembrane region" description="Helical" evidence="7">
    <location>
        <begin position="133"/>
        <end position="156"/>
    </location>
</feature>
<evidence type="ECO:0000256" key="3">
    <source>
        <dbReference type="ARBA" id="ARBA00022692"/>
    </source>
</evidence>
<dbReference type="FunFam" id="1.20.1720.10:FF:000012">
    <property type="entry name" value="MFS toxin efflux pump (AflT)"/>
    <property type="match status" value="1"/>
</dbReference>
<feature type="transmembrane region" description="Helical" evidence="7">
    <location>
        <begin position="310"/>
        <end position="330"/>
    </location>
</feature>
<dbReference type="Pfam" id="PF07690">
    <property type="entry name" value="MFS_1"/>
    <property type="match status" value="1"/>
</dbReference>
<feature type="transmembrane region" description="Helical" evidence="7">
    <location>
        <begin position="78"/>
        <end position="96"/>
    </location>
</feature>
<accession>A0A553I910</accession>
<feature type="transmembrane region" description="Helical" evidence="7">
    <location>
        <begin position="342"/>
        <end position="361"/>
    </location>
</feature>
<dbReference type="FunFam" id="1.20.1250.20:FF:000196">
    <property type="entry name" value="MFS toxin efflux pump (AflT)"/>
    <property type="match status" value="1"/>
</dbReference>
<evidence type="ECO:0000256" key="5">
    <source>
        <dbReference type="ARBA" id="ARBA00023136"/>
    </source>
</evidence>
<name>A0A553I910_9PEZI</name>
<feature type="transmembrane region" description="Helical" evidence="7">
    <location>
        <begin position="40"/>
        <end position="58"/>
    </location>
</feature>
<feature type="compositionally biased region" description="Basic and acidic residues" evidence="6">
    <location>
        <begin position="1"/>
        <end position="10"/>
    </location>
</feature>
<feature type="compositionally biased region" description="Polar residues" evidence="6">
    <location>
        <begin position="633"/>
        <end position="651"/>
    </location>
</feature>
<feature type="region of interest" description="Disordered" evidence="6">
    <location>
        <begin position="624"/>
        <end position="655"/>
    </location>
</feature>
<evidence type="ECO:0000256" key="4">
    <source>
        <dbReference type="ARBA" id="ARBA00022989"/>
    </source>
</evidence>
<evidence type="ECO:0000256" key="7">
    <source>
        <dbReference type="SAM" id="Phobius"/>
    </source>
</evidence>
<feature type="region of interest" description="Disordered" evidence="6">
    <location>
        <begin position="677"/>
        <end position="795"/>
    </location>
</feature>
<keyword evidence="10" id="KW-1185">Reference proteome</keyword>
<dbReference type="CDD" id="cd17502">
    <property type="entry name" value="MFS_Azr1_MDR_like"/>
    <property type="match status" value="1"/>
</dbReference>
<evidence type="ECO:0000256" key="2">
    <source>
        <dbReference type="ARBA" id="ARBA00022448"/>
    </source>
</evidence>
<dbReference type="InterPro" id="IPR011701">
    <property type="entry name" value="MFS"/>
</dbReference>
<feature type="compositionally biased region" description="Basic and acidic residues" evidence="6">
    <location>
        <begin position="740"/>
        <end position="768"/>
    </location>
</feature>
<dbReference type="GO" id="GO:0005886">
    <property type="term" value="C:plasma membrane"/>
    <property type="evidence" value="ECO:0007669"/>
    <property type="project" value="TreeGrafter"/>
</dbReference>
<dbReference type="PROSITE" id="PS50850">
    <property type="entry name" value="MFS"/>
    <property type="match status" value="1"/>
</dbReference>
<feature type="transmembrane region" description="Helical" evidence="7">
    <location>
        <begin position="432"/>
        <end position="451"/>
    </location>
</feature>
<keyword evidence="2" id="KW-0813">Transport</keyword>
<evidence type="ECO:0000313" key="9">
    <source>
        <dbReference type="EMBL" id="TRX96694.1"/>
    </source>
</evidence>
<feature type="transmembrane region" description="Helical" evidence="7">
    <location>
        <begin position="368"/>
        <end position="387"/>
    </location>
</feature>
<feature type="compositionally biased region" description="Polar residues" evidence="6">
    <location>
        <begin position="565"/>
        <end position="577"/>
    </location>
</feature>
<feature type="transmembrane region" description="Helical" evidence="7">
    <location>
        <begin position="237"/>
        <end position="256"/>
    </location>
</feature>